<protein>
    <submittedName>
        <fullName evidence="2">Uncharacterized protein</fullName>
    </submittedName>
</protein>
<evidence type="ECO:0000313" key="2">
    <source>
        <dbReference type="EMBL" id="QHT81160.1"/>
    </source>
</evidence>
<proteinExistence type="predicted"/>
<keyword evidence="1" id="KW-0472">Membrane</keyword>
<sequence>MLLETLNSSKLFAGLMMIFLNIGSKFVTIELSSNQKQFLANSILRQVLVFAVAFVGTRDLLISLILTAVFTILVDGLLHETSPISILPKSFLSADTTKESNTGPFGFLRIMAGVPANVQNPAFDTREPVIGTT</sequence>
<organism evidence="2">
    <name type="scientific">viral metagenome</name>
    <dbReference type="NCBI Taxonomy" id="1070528"/>
    <lineage>
        <taxon>unclassified sequences</taxon>
        <taxon>metagenomes</taxon>
        <taxon>organismal metagenomes</taxon>
    </lineage>
</organism>
<feature type="transmembrane region" description="Helical" evidence="1">
    <location>
        <begin position="12"/>
        <end position="31"/>
    </location>
</feature>
<keyword evidence="1" id="KW-1133">Transmembrane helix</keyword>
<keyword evidence="1" id="KW-0812">Transmembrane</keyword>
<accession>A0A6C0HLC0</accession>
<dbReference type="EMBL" id="MN739978">
    <property type="protein sequence ID" value="QHT81160.1"/>
    <property type="molecule type" value="Genomic_DNA"/>
</dbReference>
<dbReference type="AlphaFoldDB" id="A0A6C0HLC0"/>
<reference evidence="2" key="1">
    <citation type="journal article" date="2020" name="Nature">
        <title>Giant virus diversity and host interactions through global metagenomics.</title>
        <authorList>
            <person name="Schulz F."/>
            <person name="Roux S."/>
            <person name="Paez-Espino D."/>
            <person name="Jungbluth S."/>
            <person name="Walsh D.A."/>
            <person name="Denef V.J."/>
            <person name="McMahon K.D."/>
            <person name="Konstantinidis K.T."/>
            <person name="Eloe-Fadrosh E.A."/>
            <person name="Kyrpides N.C."/>
            <person name="Woyke T."/>
        </authorList>
    </citation>
    <scope>NUCLEOTIDE SEQUENCE</scope>
    <source>
        <strain evidence="2">GVMAG-M-3300023184-135</strain>
    </source>
</reference>
<evidence type="ECO:0000256" key="1">
    <source>
        <dbReference type="SAM" id="Phobius"/>
    </source>
</evidence>
<name>A0A6C0HLC0_9ZZZZ</name>